<evidence type="ECO:0000256" key="3">
    <source>
        <dbReference type="ARBA" id="ARBA00022617"/>
    </source>
</evidence>
<feature type="chain" id="PRO_5046184771" evidence="9">
    <location>
        <begin position="23"/>
        <end position="442"/>
    </location>
</feature>
<keyword evidence="11" id="KW-1185">Reference proteome</keyword>
<sequence>MLLIPFLLFFSSLLLIIQKLTTKQGNLPPGPPKLPILGNLHQLRPFPHRSTWQLSKKYGPVMLLQLGSMPTVVVSSSETAKEILKTHDFECCSRPPLTGPKRLSYNFHDIGFAPYGHYWREMRKLCVAELFSMKRVQSFQAVREEEVDLLIESISKSATLNNPVDLSKCSFSLTASIIFRIAFGKRFQGSELDIYKLQKLVFEAEIGVLLRMEKDQTENSAIHLTKDHIKAILMNIFLAGIDTSAITMIWAMTELARKPTAMKKAQNEIRSCVGKKGKLTENDVSQLKYLKMIIKETFRLHPPTVLLPREAASQLKIGDYDIYPRTRIAVNVWAIGRNPDIWDNPEEFIPERFIDSLIDFKGQHFELLPFGAGRRICPGMNMGTAVLELALANLLYFFDWKVPNGMDIDMEEEVSIAVGKKEALMLIPVNYNIRDDDEMRHC</sequence>
<accession>A0ABR2R606</accession>
<keyword evidence="4 8" id="KW-0479">Metal-binding</keyword>
<keyword evidence="9" id="KW-0732">Signal</keyword>
<evidence type="ECO:0000256" key="5">
    <source>
        <dbReference type="ARBA" id="ARBA00023002"/>
    </source>
</evidence>
<evidence type="ECO:0000256" key="7">
    <source>
        <dbReference type="ARBA" id="ARBA00023033"/>
    </source>
</evidence>
<dbReference type="Proteomes" id="UP001396334">
    <property type="component" value="Unassembled WGS sequence"/>
</dbReference>
<dbReference type="PRINTS" id="PR00463">
    <property type="entry name" value="EP450I"/>
</dbReference>
<dbReference type="EMBL" id="JBBPBN010000026">
    <property type="protein sequence ID" value="KAK9008244.1"/>
    <property type="molecule type" value="Genomic_DNA"/>
</dbReference>
<evidence type="ECO:0000256" key="2">
    <source>
        <dbReference type="ARBA" id="ARBA00010617"/>
    </source>
</evidence>
<keyword evidence="7 8" id="KW-0503">Monooxygenase</keyword>
<evidence type="ECO:0000256" key="8">
    <source>
        <dbReference type="RuleBase" id="RU000461"/>
    </source>
</evidence>
<evidence type="ECO:0000256" key="4">
    <source>
        <dbReference type="ARBA" id="ARBA00022723"/>
    </source>
</evidence>
<dbReference type="CDD" id="cd11072">
    <property type="entry name" value="CYP71-like"/>
    <property type="match status" value="1"/>
</dbReference>
<name>A0ABR2R606_9ROSI</name>
<reference evidence="10 11" key="1">
    <citation type="journal article" date="2024" name="G3 (Bethesda)">
        <title>Genome assembly of Hibiscus sabdariffa L. provides insights into metabolisms of medicinal natural products.</title>
        <authorList>
            <person name="Kim T."/>
        </authorList>
    </citation>
    <scope>NUCLEOTIDE SEQUENCE [LARGE SCALE GENOMIC DNA]</scope>
    <source>
        <strain evidence="10">TK-2024</strain>
        <tissue evidence="10">Old leaves</tissue>
    </source>
</reference>
<dbReference type="PROSITE" id="PS00086">
    <property type="entry name" value="CYTOCHROME_P450"/>
    <property type="match status" value="1"/>
</dbReference>
<comment type="similarity">
    <text evidence="2 8">Belongs to the cytochrome P450 family.</text>
</comment>
<keyword evidence="6 8" id="KW-0408">Iron</keyword>
<protein>
    <submittedName>
        <fullName evidence="10">Uncharacterized protein</fullName>
    </submittedName>
</protein>
<proteinExistence type="inferred from homology"/>
<dbReference type="InterPro" id="IPR017972">
    <property type="entry name" value="Cyt_P450_CS"/>
</dbReference>
<keyword evidence="3 8" id="KW-0349">Heme</keyword>
<dbReference type="SUPFAM" id="SSF48264">
    <property type="entry name" value="Cytochrome P450"/>
    <property type="match status" value="1"/>
</dbReference>
<comment type="cofactor">
    <cofactor evidence="1">
        <name>heme</name>
        <dbReference type="ChEBI" id="CHEBI:30413"/>
    </cofactor>
</comment>
<dbReference type="Pfam" id="PF00067">
    <property type="entry name" value="p450"/>
    <property type="match status" value="2"/>
</dbReference>
<dbReference type="PANTHER" id="PTHR47955">
    <property type="entry name" value="CYTOCHROME P450 FAMILY 71 PROTEIN"/>
    <property type="match status" value="1"/>
</dbReference>
<keyword evidence="5 8" id="KW-0560">Oxidoreductase</keyword>
<evidence type="ECO:0000256" key="9">
    <source>
        <dbReference type="SAM" id="SignalP"/>
    </source>
</evidence>
<comment type="caution">
    <text evidence="10">The sequence shown here is derived from an EMBL/GenBank/DDBJ whole genome shotgun (WGS) entry which is preliminary data.</text>
</comment>
<dbReference type="InterPro" id="IPR036396">
    <property type="entry name" value="Cyt_P450_sf"/>
</dbReference>
<feature type="signal peptide" evidence="9">
    <location>
        <begin position="1"/>
        <end position="22"/>
    </location>
</feature>
<dbReference type="PRINTS" id="PR00385">
    <property type="entry name" value="P450"/>
</dbReference>
<dbReference type="Gene3D" id="1.10.630.10">
    <property type="entry name" value="Cytochrome P450"/>
    <property type="match status" value="2"/>
</dbReference>
<gene>
    <name evidence="10" type="ORF">V6N11_075146</name>
</gene>
<evidence type="ECO:0000313" key="10">
    <source>
        <dbReference type="EMBL" id="KAK9008244.1"/>
    </source>
</evidence>
<evidence type="ECO:0000256" key="1">
    <source>
        <dbReference type="ARBA" id="ARBA00001971"/>
    </source>
</evidence>
<evidence type="ECO:0000313" key="11">
    <source>
        <dbReference type="Proteomes" id="UP001396334"/>
    </source>
</evidence>
<dbReference type="InterPro" id="IPR001128">
    <property type="entry name" value="Cyt_P450"/>
</dbReference>
<dbReference type="InterPro" id="IPR002401">
    <property type="entry name" value="Cyt_P450_E_grp-I"/>
</dbReference>
<organism evidence="10 11">
    <name type="scientific">Hibiscus sabdariffa</name>
    <name type="common">roselle</name>
    <dbReference type="NCBI Taxonomy" id="183260"/>
    <lineage>
        <taxon>Eukaryota</taxon>
        <taxon>Viridiplantae</taxon>
        <taxon>Streptophyta</taxon>
        <taxon>Embryophyta</taxon>
        <taxon>Tracheophyta</taxon>
        <taxon>Spermatophyta</taxon>
        <taxon>Magnoliopsida</taxon>
        <taxon>eudicotyledons</taxon>
        <taxon>Gunneridae</taxon>
        <taxon>Pentapetalae</taxon>
        <taxon>rosids</taxon>
        <taxon>malvids</taxon>
        <taxon>Malvales</taxon>
        <taxon>Malvaceae</taxon>
        <taxon>Malvoideae</taxon>
        <taxon>Hibiscus</taxon>
    </lineage>
</organism>
<evidence type="ECO:0000256" key="6">
    <source>
        <dbReference type="ARBA" id="ARBA00023004"/>
    </source>
</evidence>
<dbReference type="PANTHER" id="PTHR47955:SF19">
    <property type="entry name" value="CYTOCHROME P450 71A9-LIKE ISOFORM X1"/>
    <property type="match status" value="1"/>
</dbReference>